<evidence type="ECO:0000256" key="1">
    <source>
        <dbReference type="SAM" id="SignalP"/>
    </source>
</evidence>
<feature type="chain" id="PRO_5003467632" description="Transglutaminase" evidence="1">
    <location>
        <begin position="22"/>
        <end position="211"/>
    </location>
</feature>
<name>G4RDI3_PELHB</name>
<organism evidence="2 3">
    <name type="scientific">Pelagibacterium halotolerans (strain DSM 22347 / JCM 15775 / CGMCC 1.7692 / B2)</name>
    <dbReference type="NCBI Taxonomy" id="1082931"/>
    <lineage>
        <taxon>Bacteria</taxon>
        <taxon>Pseudomonadati</taxon>
        <taxon>Pseudomonadota</taxon>
        <taxon>Alphaproteobacteria</taxon>
        <taxon>Hyphomicrobiales</taxon>
        <taxon>Devosiaceae</taxon>
        <taxon>Pelagibacterium</taxon>
    </lineage>
</organism>
<dbReference type="Gene3D" id="3.10.620.30">
    <property type="match status" value="1"/>
</dbReference>
<dbReference type="Proteomes" id="UP000008850">
    <property type="component" value="Chromosome"/>
</dbReference>
<keyword evidence="3" id="KW-1185">Reference proteome</keyword>
<dbReference type="InterPro" id="IPR010319">
    <property type="entry name" value="Transglutaminase-like_Cys_pept"/>
</dbReference>
<dbReference type="PANTHER" id="PTHR39327">
    <property type="match status" value="1"/>
</dbReference>
<dbReference type="PANTHER" id="PTHR39327:SF1">
    <property type="entry name" value="BLR5470 PROTEIN"/>
    <property type="match status" value="1"/>
</dbReference>
<proteinExistence type="predicted"/>
<dbReference type="RefSeq" id="WP_014130933.1">
    <property type="nucleotide sequence ID" value="NC_016078.1"/>
</dbReference>
<evidence type="ECO:0008006" key="4">
    <source>
        <dbReference type="Google" id="ProtNLM"/>
    </source>
</evidence>
<dbReference type="HOGENOM" id="CLU_092032_1_1_5"/>
<feature type="signal peptide" evidence="1">
    <location>
        <begin position="1"/>
        <end position="21"/>
    </location>
</feature>
<dbReference type="eggNOG" id="COG3672">
    <property type="taxonomic scope" value="Bacteria"/>
</dbReference>
<evidence type="ECO:0000313" key="3">
    <source>
        <dbReference type="Proteomes" id="UP000008850"/>
    </source>
</evidence>
<dbReference type="STRING" id="1082931.KKY_1772"/>
<dbReference type="Pfam" id="PF06035">
    <property type="entry name" value="Peptidase_C93"/>
    <property type="match status" value="1"/>
</dbReference>
<keyword evidence="1" id="KW-0732">Signal</keyword>
<dbReference type="AlphaFoldDB" id="G4RDI3"/>
<accession>G4RDI3</accession>
<dbReference type="EMBL" id="CP003075">
    <property type="protein sequence ID" value="AEQ51784.1"/>
    <property type="molecule type" value="Genomic_DNA"/>
</dbReference>
<dbReference type="KEGG" id="phl:KKY_1772"/>
<gene>
    <name evidence="2" type="ordered locus">KKY_1772</name>
</gene>
<sequence length="211" mass="22949">MKNKSILISGLVALIASIGTAAPTLAQDGRLELAYAEVSAGTTSIPVGHMEFCQKRPYECQPMAAAAPAALNDNLWRQLQDVNNHYNTTITAVSDDELYGTEEFWTYPTSGYGDCEDFVLAKRAALIEGGWNPANLLISVVKQPNGEGHAVLMVRTDRGDLVLDNQEGLIKLWTDTPYAYIKRQSQAHAGQWVDILDGRDEIVTATATAGH</sequence>
<reference evidence="2 3" key="1">
    <citation type="journal article" date="2012" name="J. Bacteriol.">
        <title>Complete genome sequence of Pelagibacterium halotolerans B2T.</title>
        <authorList>
            <person name="Huo Y.Y."/>
            <person name="Cheng H."/>
            <person name="Han X.F."/>
            <person name="Jiang X.W."/>
            <person name="Sun C."/>
            <person name="Zhang X.Q."/>
            <person name="Zhu X.F."/>
            <person name="Liu Y.F."/>
            <person name="Li P.F."/>
            <person name="Ni P.X."/>
            <person name="Wu M."/>
        </authorList>
    </citation>
    <scope>NUCLEOTIDE SEQUENCE [LARGE SCALE GENOMIC DNA]</scope>
    <source>
        <strain evidence="3">DSM 22347 / JCM 15775 / CGMCC 1.7692 / B2</strain>
    </source>
</reference>
<evidence type="ECO:0000313" key="2">
    <source>
        <dbReference type="EMBL" id="AEQ51784.1"/>
    </source>
</evidence>
<dbReference type="PATRIC" id="fig|1082931.4.peg.1742"/>
<protein>
    <recommendedName>
        <fullName evidence="4">Transglutaminase</fullName>
    </recommendedName>
</protein>